<protein>
    <recommendedName>
        <fullName evidence="4">KfrA N-terminal DNA-binding domain-containing protein</fullName>
    </recommendedName>
</protein>
<evidence type="ECO:0000313" key="2">
    <source>
        <dbReference type="EMBL" id="MDP4534910.1"/>
    </source>
</evidence>
<organism evidence="2 3">
    <name type="scientific">Alkalimonas collagenimarina</name>
    <dbReference type="NCBI Taxonomy" id="400390"/>
    <lineage>
        <taxon>Bacteria</taxon>
        <taxon>Pseudomonadati</taxon>
        <taxon>Pseudomonadota</taxon>
        <taxon>Gammaproteobacteria</taxon>
        <taxon>Alkalimonas</taxon>
    </lineage>
</organism>
<comment type="caution">
    <text evidence="2">The sequence shown here is derived from an EMBL/GenBank/DDBJ whole genome shotgun (WGS) entry which is preliminary data.</text>
</comment>
<evidence type="ECO:0000256" key="1">
    <source>
        <dbReference type="SAM" id="MobiDB-lite"/>
    </source>
</evidence>
<dbReference type="RefSeq" id="WP_305892176.1">
    <property type="nucleotide sequence ID" value="NZ_JAUZVZ010000002.1"/>
</dbReference>
<sequence>MPTALEHICHQASVLQQEGKTPGLALLRSRLGKQLHPAELLQAFQQWKQLPATEREAISQTLFNSRAPASGTQSATTTTETDRIEQLEQLEQRVKQLEMLVHALQERLDRHHVGC</sequence>
<dbReference type="Proteomes" id="UP001231616">
    <property type="component" value="Unassembled WGS sequence"/>
</dbReference>
<dbReference type="EMBL" id="JAUZVZ010000002">
    <property type="protein sequence ID" value="MDP4534910.1"/>
    <property type="molecule type" value="Genomic_DNA"/>
</dbReference>
<reference evidence="2 3" key="1">
    <citation type="submission" date="2023-08" db="EMBL/GenBank/DDBJ databases">
        <authorList>
            <person name="Joshi A."/>
            <person name="Thite S."/>
        </authorList>
    </citation>
    <scope>NUCLEOTIDE SEQUENCE [LARGE SCALE GENOMIC DNA]</scope>
    <source>
        <strain evidence="2 3">AC40</strain>
    </source>
</reference>
<evidence type="ECO:0000313" key="3">
    <source>
        <dbReference type="Proteomes" id="UP001231616"/>
    </source>
</evidence>
<feature type="region of interest" description="Disordered" evidence="1">
    <location>
        <begin position="62"/>
        <end position="81"/>
    </location>
</feature>
<keyword evidence="3" id="KW-1185">Reference proteome</keyword>
<gene>
    <name evidence="2" type="ORF">Q3O60_01750</name>
</gene>
<name>A0ABT9GW27_9GAMM</name>
<proteinExistence type="predicted"/>
<evidence type="ECO:0008006" key="4">
    <source>
        <dbReference type="Google" id="ProtNLM"/>
    </source>
</evidence>
<accession>A0ABT9GW27</accession>